<dbReference type="Proteomes" id="UP000316437">
    <property type="component" value="Unassembled WGS sequence"/>
</dbReference>
<evidence type="ECO:0000313" key="2">
    <source>
        <dbReference type="EMBL" id="TQM18297.1"/>
    </source>
</evidence>
<protein>
    <submittedName>
        <fullName evidence="2">Uncharacterized protein</fullName>
    </submittedName>
</protein>
<proteinExistence type="predicted"/>
<gene>
    <name evidence="2" type="ORF">FB551_4078</name>
</gene>
<dbReference type="AlphaFoldDB" id="A0A543E9N6"/>
<evidence type="ECO:0000313" key="3">
    <source>
        <dbReference type="Proteomes" id="UP000316437"/>
    </source>
</evidence>
<sequence>MTNSTIKPKIGQCCDCPPGTPDQPITAGRCNSFHYKLHRSKVNAEKNKDKEKAPRTPIPKFSVRRKKENREYLIKRLQFLAQPGNQRCFIEGCNNRADTVEHTAGRWGKNYLDTSTWKPCCNFHNLELEKNSDLSEKYQLSKISGKKKIIKR</sequence>
<accession>A0A543E9N6</accession>
<comment type="caution">
    <text evidence="2">The sequence shown here is derived from an EMBL/GenBank/DDBJ whole genome shotgun (WGS) entry which is preliminary data.</text>
</comment>
<feature type="compositionally biased region" description="Basic and acidic residues" evidence="1">
    <location>
        <begin position="42"/>
        <end position="54"/>
    </location>
</feature>
<evidence type="ECO:0000256" key="1">
    <source>
        <dbReference type="SAM" id="MobiDB-lite"/>
    </source>
</evidence>
<dbReference type="EMBL" id="VFPD01000003">
    <property type="protein sequence ID" value="TQM18297.1"/>
    <property type="molecule type" value="Genomic_DNA"/>
</dbReference>
<feature type="region of interest" description="Disordered" evidence="1">
    <location>
        <begin position="41"/>
        <end position="60"/>
    </location>
</feature>
<name>A0A543E9N6_9FLAO</name>
<reference evidence="2 3" key="1">
    <citation type="submission" date="2019-06" db="EMBL/GenBank/DDBJ databases">
        <title>Sorghum-associated microbial communities from plants grown in Nebraska, USA.</title>
        <authorList>
            <person name="Schachtman D."/>
        </authorList>
    </citation>
    <scope>NUCLEOTIDE SEQUENCE [LARGE SCALE GENOMIC DNA]</scope>
    <source>
        <strain evidence="2 3">110</strain>
    </source>
</reference>
<keyword evidence="3" id="KW-1185">Reference proteome</keyword>
<organism evidence="2 3">
    <name type="scientific">Chryseobacterium aquifrigidense</name>
    <dbReference type="NCBI Taxonomy" id="558021"/>
    <lineage>
        <taxon>Bacteria</taxon>
        <taxon>Pseudomonadati</taxon>
        <taxon>Bacteroidota</taxon>
        <taxon>Flavobacteriia</taxon>
        <taxon>Flavobacteriales</taxon>
        <taxon>Weeksellaceae</taxon>
        <taxon>Chryseobacterium group</taxon>
        <taxon>Chryseobacterium</taxon>
    </lineage>
</organism>
<dbReference type="RefSeq" id="WP_226798744.1">
    <property type="nucleotide sequence ID" value="NZ_VFPD01000003.1"/>
</dbReference>